<protein>
    <submittedName>
        <fullName evidence="5">DNA-binding transcriptional ArsR family regulator</fullName>
    </submittedName>
</protein>
<dbReference type="GO" id="GO:0003677">
    <property type="term" value="F:DNA binding"/>
    <property type="evidence" value="ECO:0007669"/>
    <property type="project" value="UniProtKB-KW"/>
</dbReference>
<evidence type="ECO:0000313" key="6">
    <source>
        <dbReference type="Proteomes" id="UP000704762"/>
    </source>
</evidence>
<sequence>MNADRRTAHVEGGVQSDERQRDIDTQFVELAVEVFAMLADATRVRIILALRDGELSVNTLATMVDKSPAAVSQHLAKLRLARIVSTRHEGNRVFYRLENEHAQQLVTDAIFQAEHSLGGQPRHHHQHADEVHS</sequence>
<dbReference type="PRINTS" id="PR00778">
    <property type="entry name" value="HTHARSR"/>
</dbReference>
<dbReference type="SUPFAM" id="SSF46785">
    <property type="entry name" value="Winged helix' DNA-binding domain"/>
    <property type="match status" value="1"/>
</dbReference>
<evidence type="ECO:0000256" key="1">
    <source>
        <dbReference type="ARBA" id="ARBA00023015"/>
    </source>
</evidence>
<dbReference type="InterPro" id="IPR011991">
    <property type="entry name" value="ArsR-like_HTH"/>
</dbReference>
<evidence type="ECO:0000256" key="3">
    <source>
        <dbReference type="ARBA" id="ARBA00023163"/>
    </source>
</evidence>
<keyword evidence="3" id="KW-0804">Transcription</keyword>
<dbReference type="InterPro" id="IPR001845">
    <property type="entry name" value="HTH_ArsR_DNA-bd_dom"/>
</dbReference>
<reference evidence="5 6" key="1">
    <citation type="submission" date="2021-01" db="EMBL/GenBank/DDBJ databases">
        <title>Sequencing the genomes of 1000 actinobacteria strains.</title>
        <authorList>
            <person name="Klenk H.-P."/>
        </authorList>
    </citation>
    <scope>NUCLEOTIDE SEQUENCE [LARGE SCALE GENOMIC DNA]</scope>
    <source>
        <strain evidence="5 6">DSM 18662</strain>
    </source>
</reference>
<dbReference type="CDD" id="cd00090">
    <property type="entry name" value="HTH_ARSR"/>
    <property type="match status" value="1"/>
</dbReference>
<proteinExistence type="predicted"/>
<dbReference type="NCBIfam" id="NF033788">
    <property type="entry name" value="HTH_metalloreg"/>
    <property type="match status" value="1"/>
</dbReference>
<dbReference type="SMART" id="SM00418">
    <property type="entry name" value="HTH_ARSR"/>
    <property type="match status" value="1"/>
</dbReference>
<dbReference type="InterPro" id="IPR051011">
    <property type="entry name" value="Metal_resp_trans_reg"/>
</dbReference>
<gene>
    <name evidence="5" type="ORF">JOE57_001173</name>
</gene>
<dbReference type="InterPro" id="IPR036388">
    <property type="entry name" value="WH-like_DNA-bd_sf"/>
</dbReference>
<dbReference type="Proteomes" id="UP000704762">
    <property type="component" value="Unassembled WGS sequence"/>
</dbReference>
<evidence type="ECO:0000313" key="5">
    <source>
        <dbReference type="EMBL" id="MBM7798252.1"/>
    </source>
</evidence>
<dbReference type="Gene3D" id="1.10.10.10">
    <property type="entry name" value="Winged helix-like DNA-binding domain superfamily/Winged helix DNA-binding domain"/>
    <property type="match status" value="1"/>
</dbReference>
<dbReference type="Pfam" id="PF01022">
    <property type="entry name" value="HTH_5"/>
    <property type="match status" value="1"/>
</dbReference>
<dbReference type="InterPro" id="IPR036390">
    <property type="entry name" value="WH_DNA-bd_sf"/>
</dbReference>
<dbReference type="PANTHER" id="PTHR43132">
    <property type="entry name" value="ARSENICAL RESISTANCE OPERON REPRESSOR ARSR-RELATED"/>
    <property type="match status" value="1"/>
</dbReference>
<evidence type="ECO:0000259" key="4">
    <source>
        <dbReference type="PROSITE" id="PS50987"/>
    </source>
</evidence>
<dbReference type="PANTHER" id="PTHR43132:SF8">
    <property type="entry name" value="HTH-TYPE TRANSCRIPTIONAL REGULATOR KMTR"/>
    <property type="match status" value="1"/>
</dbReference>
<dbReference type="EMBL" id="JAFBCF010000001">
    <property type="protein sequence ID" value="MBM7798252.1"/>
    <property type="molecule type" value="Genomic_DNA"/>
</dbReference>
<keyword evidence="2 5" id="KW-0238">DNA-binding</keyword>
<feature type="domain" description="HTH arsR-type" evidence="4">
    <location>
        <begin position="23"/>
        <end position="117"/>
    </location>
</feature>
<comment type="caution">
    <text evidence="5">The sequence shown here is derived from an EMBL/GenBank/DDBJ whole genome shotgun (WGS) entry which is preliminary data.</text>
</comment>
<keyword evidence="6" id="KW-1185">Reference proteome</keyword>
<dbReference type="PROSITE" id="PS50987">
    <property type="entry name" value="HTH_ARSR_2"/>
    <property type="match status" value="1"/>
</dbReference>
<evidence type="ECO:0000256" key="2">
    <source>
        <dbReference type="ARBA" id="ARBA00023125"/>
    </source>
</evidence>
<keyword evidence="1" id="KW-0805">Transcription regulation</keyword>
<dbReference type="RefSeq" id="WP_204916823.1">
    <property type="nucleotide sequence ID" value="NZ_BAAAQP010000011.1"/>
</dbReference>
<organism evidence="5 6">
    <name type="scientific">Microlunatus panaciterrae</name>
    <dbReference type="NCBI Taxonomy" id="400768"/>
    <lineage>
        <taxon>Bacteria</taxon>
        <taxon>Bacillati</taxon>
        <taxon>Actinomycetota</taxon>
        <taxon>Actinomycetes</taxon>
        <taxon>Propionibacteriales</taxon>
        <taxon>Propionibacteriaceae</taxon>
        <taxon>Microlunatus</taxon>
    </lineage>
</organism>
<name>A0ABS2RI56_9ACTN</name>
<accession>A0ABS2RI56</accession>